<dbReference type="Pfam" id="PF13966">
    <property type="entry name" value="zf-RVT"/>
    <property type="match status" value="1"/>
</dbReference>
<evidence type="ECO:0000259" key="2">
    <source>
        <dbReference type="Pfam" id="PF13966"/>
    </source>
</evidence>
<dbReference type="EMBL" id="NQVE01000129">
    <property type="protein sequence ID" value="RAL45828.1"/>
    <property type="molecule type" value="Genomic_DNA"/>
</dbReference>
<name>A0A328DMG9_9ASTE</name>
<dbReference type="Pfam" id="PF03101">
    <property type="entry name" value="FAR1"/>
    <property type="match status" value="1"/>
</dbReference>
<keyword evidence="4" id="KW-1185">Reference proteome</keyword>
<feature type="domain" description="FAR1" evidence="1">
    <location>
        <begin position="45"/>
        <end position="145"/>
    </location>
</feature>
<accession>A0A328DMG9</accession>
<evidence type="ECO:0000313" key="4">
    <source>
        <dbReference type="Proteomes" id="UP000249390"/>
    </source>
</evidence>
<gene>
    <name evidence="3" type="ORF">DM860_009692</name>
</gene>
<dbReference type="InterPro" id="IPR026960">
    <property type="entry name" value="RVT-Znf"/>
</dbReference>
<dbReference type="PANTHER" id="PTHR47718:SF18">
    <property type="entry name" value="PROTEIN FAR1-RELATED SEQUENCE 5-LIKE"/>
    <property type="match status" value="1"/>
</dbReference>
<reference evidence="3 4" key="1">
    <citation type="submission" date="2018-06" db="EMBL/GenBank/DDBJ databases">
        <title>The Genome of Cuscuta australis (Dodder) Provides Insight into the Evolution of Plant Parasitism.</title>
        <authorList>
            <person name="Liu H."/>
        </authorList>
    </citation>
    <scope>NUCLEOTIDE SEQUENCE [LARGE SCALE GENOMIC DNA]</scope>
    <source>
        <strain evidence="4">cv. Yunnan</strain>
        <tissue evidence="3">Vines</tissue>
    </source>
</reference>
<sequence>MIHLSPPLFSEEISFFDPNICIPECPTASKPKVGMVFEKLEDGISFYKNYALLEGFDIRLGTSTKSPDGVNVWKYILCSREGHKHAAQLSSNAPNKAETTPNGKNRIRRRVPNRTGCRARVIFRLCGSVGYKITSFEERHNHPMLSSFSRPFLKINRNVDIGHQKFMLNCAKANIGTMKSFRLFKESVGGYNNIGTTAIDFKNFKRDLKAYVAGGDAQMIIDKMFRRQETCPTFRFAYDVDETDQLTRLFWCDPVARKNRALFGDVLSFDATYETNRINSIAEELLGDITPEQDDDGYSEVVKISFKEAYNHCRPHYSISLSDKHNWDNLQPIKSQLFLWKVNYKLLPFPENITHIYNSLPYQCPNCLKDDGSMDHCLLHCPMIHGFWNELALILDGPTPTEGITLQQHILEWNMRSSNSFKGKLRLIAPGIIAWSIWKNYASNIFGNQKERISNIKHTIQYNIYLWCWKFRRKKWMIKDTNLTDEGLQYFALTGNFICNYFAEIGEEVDV</sequence>
<feature type="domain" description="Reverse transcriptase zinc-binding" evidence="2">
    <location>
        <begin position="305"/>
        <end position="388"/>
    </location>
</feature>
<organism evidence="3 4">
    <name type="scientific">Cuscuta australis</name>
    <dbReference type="NCBI Taxonomy" id="267555"/>
    <lineage>
        <taxon>Eukaryota</taxon>
        <taxon>Viridiplantae</taxon>
        <taxon>Streptophyta</taxon>
        <taxon>Embryophyta</taxon>
        <taxon>Tracheophyta</taxon>
        <taxon>Spermatophyta</taxon>
        <taxon>Magnoliopsida</taxon>
        <taxon>eudicotyledons</taxon>
        <taxon>Gunneridae</taxon>
        <taxon>Pentapetalae</taxon>
        <taxon>asterids</taxon>
        <taxon>lamiids</taxon>
        <taxon>Solanales</taxon>
        <taxon>Convolvulaceae</taxon>
        <taxon>Cuscuteae</taxon>
        <taxon>Cuscuta</taxon>
        <taxon>Cuscuta subgen. Grammica</taxon>
        <taxon>Cuscuta sect. Cleistogrammica</taxon>
    </lineage>
</organism>
<protein>
    <submittedName>
        <fullName evidence="3">Uncharacterized protein</fullName>
    </submittedName>
</protein>
<dbReference type="AlphaFoldDB" id="A0A328DMG9"/>
<dbReference type="PANTHER" id="PTHR47718">
    <property type="entry name" value="OS01G0519700 PROTEIN"/>
    <property type="match status" value="1"/>
</dbReference>
<proteinExistence type="predicted"/>
<comment type="caution">
    <text evidence="3">The sequence shown here is derived from an EMBL/GenBank/DDBJ whole genome shotgun (WGS) entry which is preliminary data.</text>
</comment>
<evidence type="ECO:0000259" key="1">
    <source>
        <dbReference type="Pfam" id="PF03101"/>
    </source>
</evidence>
<evidence type="ECO:0000313" key="3">
    <source>
        <dbReference type="EMBL" id="RAL45828.1"/>
    </source>
</evidence>
<dbReference type="InterPro" id="IPR004330">
    <property type="entry name" value="FAR1_DNA_bnd_dom"/>
</dbReference>
<dbReference type="Proteomes" id="UP000249390">
    <property type="component" value="Unassembled WGS sequence"/>
</dbReference>